<protein>
    <submittedName>
        <fullName evidence="2">Uncharacterized protein</fullName>
    </submittedName>
</protein>
<dbReference type="AlphaFoldDB" id="A0A821WXG7"/>
<reference evidence="2" key="1">
    <citation type="submission" date="2021-02" db="EMBL/GenBank/DDBJ databases">
        <authorList>
            <person name="Nowell W R."/>
        </authorList>
    </citation>
    <scope>NUCLEOTIDE SEQUENCE</scope>
</reference>
<accession>A0A821WXG7</accession>
<feature type="non-terminal residue" evidence="2">
    <location>
        <position position="80"/>
    </location>
</feature>
<feature type="compositionally biased region" description="Low complexity" evidence="1">
    <location>
        <begin position="30"/>
        <end position="52"/>
    </location>
</feature>
<evidence type="ECO:0000313" key="2">
    <source>
        <dbReference type="EMBL" id="CAF4932499.1"/>
    </source>
</evidence>
<feature type="non-terminal residue" evidence="2">
    <location>
        <position position="1"/>
    </location>
</feature>
<sequence>PASDRDESPTRPSPLNAQQPQESDFKTTKDTTSTMAGQSTTSSSSDQQVPSTEMPAAANIQPVPSRDSNTIALEKLEQIK</sequence>
<gene>
    <name evidence="2" type="ORF">UJA718_LOCUS46937</name>
</gene>
<evidence type="ECO:0000313" key="3">
    <source>
        <dbReference type="Proteomes" id="UP000663873"/>
    </source>
</evidence>
<keyword evidence="3" id="KW-1185">Reference proteome</keyword>
<name>A0A821WXG7_9BILA</name>
<organism evidence="2 3">
    <name type="scientific">Rotaria socialis</name>
    <dbReference type="NCBI Taxonomy" id="392032"/>
    <lineage>
        <taxon>Eukaryota</taxon>
        <taxon>Metazoa</taxon>
        <taxon>Spiralia</taxon>
        <taxon>Gnathifera</taxon>
        <taxon>Rotifera</taxon>
        <taxon>Eurotatoria</taxon>
        <taxon>Bdelloidea</taxon>
        <taxon>Philodinida</taxon>
        <taxon>Philodinidae</taxon>
        <taxon>Rotaria</taxon>
    </lineage>
</organism>
<evidence type="ECO:0000256" key="1">
    <source>
        <dbReference type="SAM" id="MobiDB-lite"/>
    </source>
</evidence>
<dbReference type="Proteomes" id="UP000663873">
    <property type="component" value="Unassembled WGS sequence"/>
</dbReference>
<proteinExistence type="predicted"/>
<dbReference type="EMBL" id="CAJOBP010086461">
    <property type="protein sequence ID" value="CAF4932499.1"/>
    <property type="molecule type" value="Genomic_DNA"/>
</dbReference>
<comment type="caution">
    <text evidence="2">The sequence shown here is derived from an EMBL/GenBank/DDBJ whole genome shotgun (WGS) entry which is preliminary data.</text>
</comment>
<feature type="compositionally biased region" description="Polar residues" evidence="1">
    <location>
        <begin position="13"/>
        <end position="22"/>
    </location>
</feature>
<feature type="region of interest" description="Disordered" evidence="1">
    <location>
        <begin position="1"/>
        <end position="80"/>
    </location>
</feature>